<dbReference type="EMBL" id="CP000812">
    <property type="protein sequence ID" value="ABV33091.1"/>
    <property type="molecule type" value="Genomic_DNA"/>
</dbReference>
<evidence type="ECO:0000256" key="4">
    <source>
        <dbReference type="ARBA" id="ARBA00022984"/>
    </source>
</evidence>
<proteinExistence type="inferred from homology"/>
<keyword evidence="9" id="KW-1185">Reference proteome</keyword>
<feature type="binding site" evidence="7">
    <location>
        <begin position="71"/>
        <end position="72"/>
    </location>
    <ligand>
        <name>substrate</name>
    </ligand>
</feature>
<dbReference type="PANTHER" id="PTHR21198">
    <property type="entry name" value="GLUTAMATE RACEMASE"/>
    <property type="match status" value="1"/>
</dbReference>
<feature type="active site" description="Proton donor/acceptor" evidence="7">
    <location>
        <position position="70"/>
    </location>
</feature>
<dbReference type="HOGENOM" id="CLU_052344_2_1_0"/>
<evidence type="ECO:0000256" key="5">
    <source>
        <dbReference type="ARBA" id="ARBA00023235"/>
    </source>
</evidence>
<dbReference type="AlphaFoldDB" id="A8F4K7"/>
<dbReference type="GO" id="GO:0008881">
    <property type="term" value="F:glutamate racemase activity"/>
    <property type="evidence" value="ECO:0007669"/>
    <property type="project" value="UniProtKB-UniRule"/>
</dbReference>
<keyword evidence="3 7" id="KW-0133">Cell shape</keyword>
<comment type="function">
    <text evidence="7">Provides the (R)-glutamate required for cell wall biosynthesis.</text>
</comment>
<evidence type="ECO:0000256" key="6">
    <source>
        <dbReference type="ARBA" id="ARBA00023316"/>
    </source>
</evidence>
<feature type="binding site" evidence="7">
    <location>
        <begin position="175"/>
        <end position="176"/>
    </location>
    <ligand>
        <name>substrate</name>
    </ligand>
</feature>
<dbReference type="KEGG" id="tle:Tlet_0524"/>
<dbReference type="InterPro" id="IPR033134">
    <property type="entry name" value="Asp/Glu_racemase_AS_2"/>
</dbReference>
<dbReference type="PANTHER" id="PTHR21198:SF3">
    <property type="entry name" value="GLUTAMATE RACEMASE"/>
    <property type="match status" value="1"/>
</dbReference>
<dbReference type="NCBIfam" id="TIGR00067">
    <property type="entry name" value="glut_race"/>
    <property type="match status" value="1"/>
</dbReference>
<dbReference type="OrthoDB" id="9801055at2"/>
<evidence type="ECO:0000256" key="7">
    <source>
        <dbReference type="HAMAP-Rule" id="MF_00258"/>
    </source>
</evidence>
<dbReference type="UniPathway" id="UPA00219"/>
<evidence type="ECO:0000313" key="8">
    <source>
        <dbReference type="EMBL" id="ABV33091.1"/>
    </source>
</evidence>
<reference evidence="8 9" key="2">
    <citation type="journal article" date="2009" name="Proc. Natl. Acad. Sci. U.S.A.">
        <title>On the chimeric nature, thermophilic origin, and phylogenetic placement of the Thermotogales.</title>
        <authorList>
            <person name="Zhaxybayeva O."/>
            <person name="Swithers K.S."/>
            <person name="Lapierre P."/>
            <person name="Fournier G.P."/>
            <person name="Bickhart D.M."/>
            <person name="DeBoy R.T."/>
            <person name="Nelson K.E."/>
            <person name="Nesbo C.L."/>
            <person name="Doolittle W.F."/>
            <person name="Gogarten J.P."/>
            <person name="Noll K.M."/>
        </authorList>
    </citation>
    <scope>NUCLEOTIDE SEQUENCE [LARGE SCALE GENOMIC DNA]</scope>
    <source>
        <strain evidence="9">ATCC BAA-301 / DSM 14385 / NBRC 107922 / TMO</strain>
    </source>
</reference>
<dbReference type="EC" id="5.1.1.3" evidence="2 7"/>
<dbReference type="RefSeq" id="WP_012002572.1">
    <property type="nucleotide sequence ID" value="NC_009828.1"/>
</dbReference>
<feature type="active site" description="Proton donor/acceptor" evidence="7">
    <location>
        <position position="174"/>
    </location>
</feature>
<dbReference type="SUPFAM" id="SSF53681">
    <property type="entry name" value="Aspartate/glutamate racemase"/>
    <property type="match status" value="2"/>
</dbReference>
<comment type="similarity">
    <text evidence="7">Belongs to the aspartate/glutamate racemases family.</text>
</comment>
<dbReference type="STRING" id="416591.Tlet_0524"/>
<evidence type="ECO:0000256" key="1">
    <source>
        <dbReference type="ARBA" id="ARBA00001602"/>
    </source>
</evidence>
<accession>A8F4K7</accession>
<evidence type="ECO:0000256" key="3">
    <source>
        <dbReference type="ARBA" id="ARBA00022960"/>
    </source>
</evidence>
<dbReference type="Proteomes" id="UP000002016">
    <property type="component" value="Chromosome"/>
</dbReference>
<protein>
    <recommendedName>
        <fullName evidence="2 7">Glutamate racemase</fullName>
        <ecNumber evidence="2 7">5.1.1.3</ecNumber>
    </recommendedName>
</protein>
<dbReference type="InterPro" id="IPR001920">
    <property type="entry name" value="Asp/Glu_race"/>
</dbReference>
<dbReference type="GO" id="GO:0071555">
    <property type="term" value="P:cell wall organization"/>
    <property type="evidence" value="ECO:0007669"/>
    <property type="project" value="UniProtKB-KW"/>
</dbReference>
<feature type="binding site" evidence="7">
    <location>
        <begin position="7"/>
        <end position="8"/>
    </location>
    <ligand>
        <name>substrate</name>
    </ligand>
</feature>
<keyword evidence="6 7" id="KW-0961">Cell wall biogenesis/degradation</keyword>
<dbReference type="Gene3D" id="3.40.50.1860">
    <property type="match status" value="2"/>
</dbReference>
<name>A8F4K7_PSELT</name>
<organism evidence="8 9">
    <name type="scientific">Pseudothermotoga lettingae (strain ATCC BAA-301 / DSM 14385 / NBRC 107922 / TMO)</name>
    <name type="common">Thermotoga lettingae</name>
    <dbReference type="NCBI Taxonomy" id="416591"/>
    <lineage>
        <taxon>Bacteria</taxon>
        <taxon>Thermotogati</taxon>
        <taxon>Thermotogota</taxon>
        <taxon>Thermotogae</taxon>
        <taxon>Thermotogales</taxon>
        <taxon>Thermotogaceae</taxon>
        <taxon>Pseudothermotoga</taxon>
    </lineage>
</organism>
<comment type="catalytic activity">
    <reaction evidence="1 7">
        <text>L-glutamate = D-glutamate</text>
        <dbReference type="Rhea" id="RHEA:12813"/>
        <dbReference type="ChEBI" id="CHEBI:29985"/>
        <dbReference type="ChEBI" id="CHEBI:29986"/>
        <dbReference type="EC" id="5.1.1.3"/>
    </reaction>
</comment>
<dbReference type="HAMAP" id="MF_00258">
    <property type="entry name" value="Glu_racemase"/>
    <property type="match status" value="1"/>
</dbReference>
<dbReference type="InterPro" id="IPR004391">
    <property type="entry name" value="Glu_race"/>
</dbReference>
<sequence>MKIGVFDSGIGGFTVLQKLVEYMPHNEYVYVADTLYAPYGTKTHQQIFERVTRIINFLALQGADCIVAACNTADAVLKLSSLSARIPPYFGILDFDINFSSAQCIGVAATELTIKSGIYEKLLLNRGISKIIQRPCQKLVELIENNEVHGRQADIEIKECFEPFKNADLVILGCTHLPLLIEKIQTIFPKLRFYDPAESLVKNIWLSCRQDGKIIGKISFFVTQDPLSFHTKISKYQTLLKLPYTVQFTDLEDEKNHEENTGSLRFVWSGKKYSSESS</sequence>
<comment type="pathway">
    <text evidence="7">Cell wall biogenesis; peptidoglycan biosynthesis.</text>
</comment>
<keyword evidence="5 7" id="KW-0413">Isomerase</keyword>
<gene>
    <name evidence="7" type="primary">murI</name>
    <name evidence="8" type="ordered locus">Tlet_0524</name>
</gene>
<dbReference type="eggNOG" id="COG0796">
    <property type="taxonomic scope" value="Bacteria"/>
</dbReference>
<keyword evidence="4 7" id="KW-0573">Peptidoglycan synthesis</keyword>
<feature type="binding site" evidence="7">
    <location>
        <begin position="39"/>
        <end position="40"/>
    </location>
    <ligand>
        <name>substrate</name>
    </ligand>
</feature>
<dbReference type="GO" id="GO:0008360">
    <property type="term" value="P:regulation of cell shape"/>
    <property type="evidence" value="ECO:0007669"/>
    <property type="project" value="UniProtKB-KW"/>
</dbReference>
<evidence type="ECO:0000256" key="2">
    <source>
        <dbReference type="ARBA" id="ARBA00013090"/>
    </source>
</evidence>
<dbReference type="GO" id="GO:0009252">
    <property type="term" value="P:peptidoglycan biosynthetic process"/>
    <property type="evidence" value="ECO:0007669"/>
    <property type="project" value="UniProtKB-UniRule"/>
</dbReference>
<dbReference type="PROSITE" id="PS00924">
    <property type="entry name" value="ASP_GLU_RACEMASE_2"/>
    <property type="match status" value="1"/>
</dbReference>
<dbReference type="InterPro" id="IPR015942">
    <property type="entry name" value="Asp/Glu/hydantoin_racemase"/>
</dbReference>
<reference evidence="8 9" key="1">
    <citation type="submission" date="2007-08" db="EMBL/GenBank/DDBJ databases">
        <title>Complete sequence of Thermotoga lettingae TMO.</title>
        <authorList>
            <consortium name="US DOE Joint Genome Institute"/>
            <person name="Copeland A."/>
            <person name="Lucas S."/>
            <person name="Lapidus A."/>
            <person name="Barry K."/>
            <person name="Glavina del Rio T."/>
            <person name="Dalin E."/>
            <person name="Tice H."/>
            <person name="Pitluck S."/>
            <person name="Foster B."/>
            <person name="Bruce D."/>
            <person name="Schmutz J."/>
            <person name="Larimer F."/>
            <person name="Land M."/>
            <person name="Hauser L."/>
            <person name="Kyrpides N."/>
            <person name="Mikhailova N."/>
            <person name="Nelson K."/>
            <person name="Gogarten J.P."/>
            <person name="Noll K."/>
            <person name="Richardson P."/>
        </authorList>
    </citation>
    <scope>NUCLEOTIDE SEQUENCE [LARGE SCALE GENOMIC DNA]</scope>
    <source>
        <strain evidence="9">ATCC BAA-301 / DSM 14385 / NBRC 107922 / TMO</strain>
    </source>
</reference>
<evidence type="ECO:0000313" key="9">
    <source>
        <dbReference type="Proteomes" id="UP000002016"/>
    </source>
</evidence>
<dbReference type="Pfam" id="PF01177">
    <property type="entry name" value="Asp_Glu_race"/>
    <property type="match status" value="1"/>
</dbReference>